<gene>
    <name evidence="2" type="ORF">RMN56_16050</name>
</gene>
<dbReference type="RefSeq" id="WP_313724524.1">
    <property type="nucleotide sequence ID" value="NZ_CP134876.1"/>
</dbReference>
<evidence type="ECO:0000313" key="3">
    <source>
        <dbReference type="Proteomes" id="UP001303001"/>
    </source>
</evidence>
<proteinExistence type="predicted"/>
<dbReference type="Proteomes" id="UP001303001">
    <property type="component" value="Chromosome"/>
</dbReference>
<feature type="chain" id="PRO_5045466764" description="Lipoprotein" evidence="1">
    <location>
        <begin position="21"/>
        <end position="159"/>
    </location>
</feature>
<reference evidence="2 3" key="1">
    <citation type="submission" date="2023-09" db="EMBL/GenBank/DDBJ databases">
        <title>Micromonospora halotolerans DSM 45598 genome sequence.</title>
        <authorList>
            <person name="Mo P."/>
        </authorList>
    </citation>
    <scope>NUCLEOTIDE SEQUENCE [LARGE SCALE GENOMIC DNA]</scope>
    <source>
        <strain evidence="2 3">DSM 45598</strain>
    </source>
</reference>
<evidence type="ECO:0000256" key="1">
    <source>
        <dbReference type="SAM" id="SignalP"/>
    </source>
</evidence>
<evidence type="ECO:0008006" key="4">
    <source>
        <dbReference type="Google" id="ProtNLM"/>
    </source>
</evidence>
<sequence length="159" mass="15669">MRSTRLALLIPATVAVLVMAGCDDGDKPAASGGTGTPTTTPAAVPSATATAAPGMDAATKSACATIDKDIQTALKKVASAEKIGPPAGHSAVSAQYSAGAASLYANAFTTSTAVNDAVKDVATEMSELADTWATAPKKAPSKTALTKAVKQLETACSAT</sequence>
<dbReference type="EMBL" id="CP134876">
    <property type="protein sequence ID" value="WNM42758.1"/>
    <property type="molecule type" value="Genomic_DNA"/>
</dbReference>
<keyword evidence="3" id="KW-1185">Reference proteome</keyword>
<name>A0ABZ0A5U2_9ACTN</name>
<feature type="signal peptide" evidence="1">
    <location>
        <begin position="1"/>
        <end position="20"/>
    </location>
</feature>
<dbReference type="PROSITE" id="PS51257">
    <property type="entry name" value="PROKAR_LIPOPROTEIN"/>
    <property type="match status" value="1"/>
</dbReference>
<protein>
    <recommendedName>
        <fullName evidence="4">Lipoprotein</fullName>
    </recommendedName>
</protein>
<keyword evidence="1" id="KW-0732">Signal</keyword>
<evidence type="ECO:0000313" key="2">
    <source>
        <dbReference type="EMBL" id="WNM42758.1"/>
    </source>
</evidence>
<accession>A0ABZ0A5U2</accession>
<organism evidence="2 3">
    <name type="scientific">Micromonospora halotolerans</name>
    <dbReference type="NCBI Taxonomy" id="709879"/>
    <lineage>
        <taxon>Bacteria</taxon>
        <taxon>Bacillati</taxon>
        <taxon>Actinomycetota</taxon>
        <taxon>Actinomycetes</taxon>
        <taxon>Micromonosporales</taxon>
        <taxon>Micromonosporaceae</taxon>
        <taxon>Micromonospora</taxon>
    </lineage>
</organism>